<comment type="caution">
    <text evidence="2">The sequence shown here is derived from an EMBL/GenBank/DDBJ whole genome shotgun (WGS) entry which is preliminary data.</text>
</comment>
<protein>
    <recommendedName>
        <fullName evidence="4">Copper transporter</fullName>
    </recommendedName>
</protein>
<keyword evidence="3" id="KW-1185">Reference proteome</keyword>
<evidence type="ECO:0000256" key="1">
    <source>
        <dbReference type="SAM" id="MobiDB-lite"/>
    </source>
</evidence>
<dbReference type="STRING" id="767452.AVL62_03085"/>
<evidence type="ECO:0000313" key="3">
    <source>
        <dbReference type="Proteomes" id="UP000054837"/>
    </source>
</evidence>
<dbReference type="EMBL" id="LQBL01000027">
    <property type="protein sequence ID" value="KUG54239.1"/>
    <property type="molecule type" value="Genomic_DNA"/>
</dbReference>
<dbReference type="AlphaFoldDB" id="A0A0W8I720"/>
<proteinExistence type="predicted"/>
<reference evidence="2 3" key="1">
    <citation type="submission" date="2015-12" db="EMBL/GenBank/DDBJ databases">
        <title>Serinicoccus chungangenesis strain CD08_5 genome sequencing and assembly.</title>
        <authorList>
            <person name="Chander A.M."/>
            <person name="Kaur G."/>
            <person name="Nair G.R."/>
            <person name="Dhawan D.K."/>
            <person name="Kochhar R.K."/>
            <person name="Mayilraj S."/>
            <person name="Bhadada S.K."/>
        </authorList>
    </citation>
    <scope>NUCLEOTIDE SEQUENCE [LARGE SCALE GENOMIC DNA]</scope>
    <source>
        <strain evidence="2 3">CD08_5</strain>
    </source>
</reference>
<feature type="compositionally biased region" description="Acidic residues" evidence="1">
    <location>
        <begin position="344"/>
        <end position="354"/>
    </location>
</feature>
<sequence>MIDFRYHLVSLVAVFIALAVGIVLGAGPLREGISDTIDEEVGQLRTERTELRSELDVRARQAEAKDEAVDLLSPRGVAGTLNGTRVALVVLPGADRNHVALLEDRLAEAGGALVLEVEVDDSLDAGQVDEGVAERLASTLDVPEAPGLDEAGLGAVLGATLAGADPDGEVGAWLAVSERLEEEGLIDLRWQGPAAQVTDRRPPDATVVVGGGLPEGDDDAEPEAEARLRTRLDLVRTLAALEQPLVVAAAGTETEALAEGGGEDALVQAVRDEGGLRGDVSTVDDLESASGRAAAVLGLAWELQDEAGHYGLGRQAEAPVPAPPPLRLGATTGSDGQAPATEPVPDDSDTTSAP</sequence>
<feature type="region of interest" description="Disordered" evidence="1">
    <location>
        <begin position="312"/>
        <end position="354"/>
    </location>
</feature>
<dbReference type="RefSeq" id="WP_058890971.1">
    <property type="nucleotide sequence ID" value="NZ_LQBL01000027.1"/>
</dbReference>
<dbReference type="OrthoDB" id="4350157at2"/>
<name>A0A0W8I720_9MICO</name>
<accession>A0A0W8I720</accession>
<organism evidence="2 3">
    <name type="scientific">Serinicoccus chungangensis</name>
    <dbReference type="NCBI Taxonomy" id="767452"/>
    <lineage>
        <taxon>Bacteria</taxon>
        <taxon>Bacillati</taxon>
        <taxon>Actinomycetota</taxon>
        <taxon>Actinomycetes</taxon>
        <taxon>Micrococcales</taxon>
        <taxon>Ornithinimicrobiaceae</taxon>
        <taxon>Serinicoccus</taxon>
    </lineage>
</organism>
<dbReference type="InterPro" id="IPR021522">
    <property type="entry name" value="MctB"/>
</dbReference>
<dbReference type="Pfam" id="PF11382">
    <property type="entry name" value="MctB"/>
    <property type="match status" value="1"/>
</dbReference>
<dbReference type="GO" id="GO:0016020">
    <property type="term" value="C:membrane"/>
    <property type="evidence" value="ECO:0007669"/>
    <property type="project" value="InterPro"/>
</dbReference>
<dbReference type="GO" id="GO:0055070">
    <property type="term" value="P:copper ion homeostasis"/>
    <property type="evidence" value="ECO:0007669"/>
    <property type="project" value="InterPro"/>
</dbReference>
<evidence type="ECO:0000313" key="2">
    <source>
        <dbReference type="EMBL" id="KUG54239.1"/>
    </source>
</evidence>
<gene>
    <name evidence="2" type="ORF">AVL62_03085</name>
</gene>
<evidence type="ECO:0008006" key="4">
    <source>
        <dbReference type="Google" id="ProtNLM"/>
    </source>
</evidence>
<dbReference type="Proteomes" id="UP000054837">
    <property type="component" value="Unassembled WGS sequence"/>
</dbReference>